<dbReference type="OrthoDB" id="2793736at2759"/>
<dbReference type="InParanoid" id="A0A0C9ZTN1"/>
<evidence type="ECO:0000313" key="1">
    <source>
        <dbReference type="EMBL" id="KIK41290.1"/>
    </source>
</evidence>
<sequence>MSSPPSTPSATSTSTSHVSYLETVALLIYLCGLWMEGFKFPVGSTFLRSSSCYLLTLRIMDIDILALDRQEVVDDLVHRLGSLSLFLDGINDLMKFSHLEDHELLRYSQKIIALTECARMTLRREGIALYLFVICSEEHLKYKSAYFKLLICIRRRRLAFSADIGKRIASLLSALESNFVIQCGGVDTRAQLGIEELLVPKNTVAACKIYTQTAVHVLSAQESYTASNIMLAPATWENKCKWKPGLNYL</sequence>
<dbReference type="Proteomes" id="UP000054485">
    <property type="component" value="Unassembled WGS sequence"/>
</dbReference>
<protein>
    <submittedName>
        <fullName evidence="1">Uncharacterized protein</fullName>
    </submittedName>
</protein>
<gene>
    <name evidence="1" type="ORF">CY34DRAFT_218031</name>
</gene>
<dbReference type="HOGENOM" id="CLU_1116370_0_0_1"/>
<proteinExistence type="predicted"/>
<accession>A0A0C9ZTN1</accession>
<dbReference type="EMBL" id="KN835273">
    <property type="protein sequence ID" value="KIK41290.1"/>
    <property type="molecule type" value="Genomic_DNA"/>
</dbReference>
<keyword evidence="2" id="KW-1185">Reference proteome</keyword>
<dbReference type="AlphaFoldDB" id="A0A0C9ZTN1"/>
<organism evidence="1 2">
    <name type="scientific">Suillus luteus UH-Slu-Lm8-n1</name>
    <dbReference type="NCBI Taxonomy" id="930992"/>
    <lineage>
        <taxon>Eukaryota</taxon>
        <taxon>Fungi</taxon>
        <taxon>Dikarya</taxon>
        <taxon>Basidiomycota</taxon>
        <taxon>Agaricomycotina</taxon>
        <taxon>Agaricomycetes</taxon>
        <taxon>Agaricomycetidae</taxon>
        <taxon>Boletales</taxon>
        <taxon>Suillineae</taxon>
        <taxon>Suillaceae</taxon>
        <taxon>Suillus</taxon>
    </lineage>
</organism>
<name>A0A0C9ZTN1_9AGAM</name>
<reference evidence="1 2" key="1">
    <citation type="submission" date="2014-04" db="EMBL/GenBank/DDBJ databases">
        <authorList>
            <consortium name="DOE Joint Genome Institute"/>
            <person name="Kuo A."/>
            <person name="Ruytinx J."/>
            <person name="Rineau F."/>
            <person name="Colpaert J."/>
            <person name="Kohler A."/>
            <person name="Nagy L.G."/>
            <person name="Floudas D."/>
            <person name="Copeland A."/>
            <person name="Barry K.W."/>
            <person name="Cichocki N."/>
            <person name="Veneault-Fourrey C."/>
            <person name="LaButti K."/>
            <person name="Lindquist E.A."/>
            <person name="Lipzen A."/>
            <person name="Lundell T."/>
            <person name="Morin E."/>
            <person name="Murat C."/>
            <person name="Sun H."/>
            <person name="Tunlid A."/>
            <person name="Henrissat B."/>
            <person name="Grigoriev I.V."/>
            <person name="Hibbett D.S."/>
            <person name="Martin F."/>
            <person name="Nordberg H.P."/>
            <person name="Cantor M.N."/>
            <person name="Hua S.X."/>
        </authorList>
    </citation>
    <scope>NUCLEOTIDE SEQUENCE [LARGE SCALE GENOMIC DNA]</scope>
    <source>
        <strain evidence="1 2">UH-Slu-Lm8-n1</strain>
    </source>
</reference>
<evidence type="ECO:0000313" key="2">
    <source>
        <dbReference type="Proteomes" id="UP000054485"/>
    </source>
</evidence>
<reference evidence="2" key="2">
    <citation type="submission" date="2015-01" db="EMBL/GenBank/DDBJ databases">
        <title>Evolutionary Origins and Diversification of the Mycorrhizal Mutualists.</title>
        <authorList>
            <consortium name="DOE Joint Genome Institute"/>
            <consortium name="Mycorrhizal Genomics Consortium"/>
            <person name="Kohler A."/>
            <person name="Kuo A."/>
            <person name="Nagy L.G."/>
            <person name="Floudas D."/>
            <person name="Copeland A."/>
            <person name="Barry K.W."/>
            <person name="Cichocki N."/>
            <person name="Veneault-Fourrey C."/>
            <person name="LaButti K."/>
            <person name="Lindquist E.A."/>
            <person name="Lipzen A."/>
            <person name="Lundell T."/>
            <person name="Morin E."/>
            <person name="Murat C."/>
            <person name="Riley R."/>
            <person name="Ohm R."/>
            <person name="Sun H."/>
            <person name="Tunlid A."/>
            <person name="Henrissat B."/>
            <person name="Grigoriev I.V."/>
            <person name="Hibbett D.S."/>
            <person name="Martin F."/>
        </authorList>
    </citation>
    <scope>NUCLEOTIDE SEQUENCE [LARGE SCALE GENOMIC DNA]</scope>
    <source>
        <strain evidence="2">UH-Slu-Lm8-n1</strain>
    </source>
</reference>